<proteinExistence type="predicted"/>
<dbReference type="PANTHER" id="PTHR33741">
    <property type="entry name" value="TRANSMEMBRANE PROTEIN DDB_G0269096-RELATED"/>
    <property type="match status" value="1"/>
</dbReference>
<dbReference type="Gene3D" id="3.10.580.10">
    <property type="entry name" value="CBS-domain"/>
    <property type="match status" value="1"/>
</dbReference>
<keyword evidence="1" id="KW-0129">CBS domain</keyword>
<feature type="transmembrane region" description="Helical" evidence="2">
    <location>
        <begin position="53"/>
        <end position="72"/>
    </location>
</feature>
<dbReference type="InterPro" id="IPR000644">
    <property type="entry name" value="CBS_dom"/>
</dbReference>
<dbReference type="OrthoDB" id="9811720at2"/>
<keyword evidence="2" id="KW-0472">Membrane</keyword>
<feature type="domain" description="CBS" evidence="3">
    <location>
        <begin position="244"/>
        <end position="304"/>
    </location>
</feature>
<keyword evidence="2" id="KW-1133">Transmembrane helix</keyword>
<feature type="transmembrane region" description="Helical" evidence="2">
    <location>
        <begin position="27"/>
        <end position="46"/>
    </location>
</feature>
<comment type="caution">
    <text evidence="4">The sequence shown here is derived from an EMBL/GenBank/DDBJ whole genome shotgun (WGS) entry which is preliminary data.</text>
</comment>
<protein>
    <submittedName>
        <fullName evidence="4">CBS domain-containing protein</fullName>
    </submittedName>
</protein>
<reference evidence="4 5" key="1">
    <citation type="journal article" date="2015" name="Int. J. Syst. Evol. Microbiol.">
        <title>Gemmobacter intermedius sp. nov., isolated from a white stork (Ciconia ciconia).</title>
        <authorList>
            <person name="Kampfer P."/>
            <person name="Jerzak L."/>
            <person name="Wilharm G."/>
            <person name="Golke J."/>
            <person name="Busse H.J."/>
            <person name="Glaeser S.P."/>
        </authorList>
    </citation>
    <scope>NUCLEOTIDE SEQUENCE [LARGE SCALE GENOMIC DNA]</scope>
    <source>
        <strain evidence="4 5">119/4</strain>
    </source>
</reference>
<name>A0A3S4XCP2_9RHOB</name>
<dbReference type="InterPro" id="IPR007065">
    <property type="entry name" value="HPP"/>
</dbReference>
<evidence type="ECO:0000259" key="3">
    <source>
        <dbReference type="PROSITE" id="PS51371"/>
    </source>
</evidence>
<evidence type="ECO:0000313" key="5">
    <source>
        <dbReference type="Proteomes" id="UP000287168"/>
    </source>
</evidence>
<keyword evidence="2" id="KW-0812">Transmembrane</keyword>
<evidence type="ECO:0000256" key="1">
    <source>
        <dbReference type="PROSITE-ProRule" id="PRU00703"/>
    </source>
</evidence>
<accession>A0A3S4XCP2</accession>
<dbReference type="SUPFAM" id="SSF54631">
    <property type="entry name" value="CBS-domain pair"/>
    <property type="match status" value="1"/>
</dbReference>
<dbReference type="PANTHER" id="PTHR33741:SF5">
    <property type="entry name" value="TRANSMEMBRANE PROTEIN DDB_G0269096-RELATED"/>
    <property type="match status" value="1"/>
</dbReference>
<dbReference type="InterPro" id="IPR046342">
    <property type="entry name" value="CBS_dom_sf"/>
</dbReference>
<keyword evidence="5" id="KW-1185">Reference proteome</keyword>
<dbReference type="Proteomes" id="UP000287168">
    <property type="component" value="Unassembled WGS sequence"/>
</dbReference>
<feature type="transmembrane region" description="Helical" evidence="2">
    <location>
        <begin position="78"/>
        <end position="96"/>
    </location>
</feature>
<feature type="transmembrane region" description="Helical" evidence="2">
    <location>
        <begin position="143"/>
        <end position="167"/>
    </location>
</feature>
<organism evidence="4 5">
    <name type="scientific">Falsigemmobacter intermedius</name>
    <dbReference type="NCBI Taxonomy" id="1553448"/>
    <lineage>
        <taxon>Bacteria</taxon>
        <taxon>Pseudomonadati</taxon>
        <taxon>Pseudomonadota</taxon>
        <taxon>Alphaproteobacteria</taxon>
        <taxon>Rhodobacterales</taxon>
        <taxon>Paracoccaceae</taxon>
        <taxon>Falsigemmobacter</taxon>
    </lineage>
</organism>
<dbReference type="CDD" id="cd02205">
    <property type="entry name" value="CBS_pair_SF"/>
    <property type="match status" value="1"/>
</dbReference>
<feature type="domain" description="CBS" evidence="3">
    <location>
        <begin position="317"/>
        <end position="375"/>
    </location>
</feature>
<dbReference type="PROSITE" id="PS51371">
    <property type="entry name" value="CBS"/>
    <property type="match status" value="2"/>
</dbReference>
<dbReference type="SMART" id="SM00116">
    <property type="entry name" value="CBS"/>
    <property type="match status" value="2"/>
</dbReference>
<dbReference type="InterPro" id="IPR058581">
    <property type="entry name" value="TM_HPP"/>
</dbReference>
<dbReference type="AlphaFoldDB" id="A0A3S4XCP2"/>
<evidence type="ECO:0000313" key="4">
    <source>
        <dbReference type="EMBL" id="RWY33886.1"/>
    </source>
</evidence>
<evidence type="ECO:0000256" key="2">
    <source>
        <dbReference type="SAM" id="Phobius"/>
    </source>
</evidence>
<sequence>MRTLLKFPLRALGPVAAVPFWEALRSGSGALLALAAISLIALSSYATAWGFTLIAPFGASAVLLFAAVNSPLAQPWPVVIGNTASAIVAVGVCTVIPEPLMAAPLSVAGAILTMAVLRATHPPGGAVALTVALAVGQTSVPEITYIVIPVAAGSLVLVLLAVFWAWLTGRRYPMRQFRAPGPVLTADPPAVERLGLTEAELRDLLADYRQSLNVGVEDLARLIGAAELRAAGHHVTPTTAGEIMSRDLVTVRPEASLEEVAGIFRHHGFTSLPVVSESGALSGVIFQLNLIAGLSEMRYGRFSLRSTSSRKSASDIMSTVTSTVNEDAPIGLLASRLSEKGADAVLVVSQEKLSGVVTQTDLISALARELLHRRSPVTR</sequence>
<dbReference type="Pfam" id="PF00571">
    <property type="entry name" value="CBS"/>
    <property type="match status" value="2"/>
</dbReference>
<dbReference type="RefSeq" id="WP_128491075.1">
    <property type="nucleotide sequence ID" value="NZ_JBHRVN010000006.1"/>
</dbReference>
<dbReference type="EMBL" id="SBLC01000123">
    <property type="protein sequence ID" value="RWY33886.1"/>
    <property type="molecule type" value="Genomic_DNA"/>
</dbReference>
<gene>
    <name evidence="4" type="ORF">EP867_19470</name>
</gene>
<dbReference type="Pfam" id="PF04982">
    <property type="entry name" value="TM_HPP"/>
    <property type="match status" value="1"/>
</dbReference>